<name>A0ABS8WD91_9GAMM</name>
<organism evidence="1 2">
    <name type="scientific">Motilimonas cestriensis</name>
    <dbReference type="NCBI Taxonomy" id="2742685"/>
    <lineage>
        <taxon>Bacteria</taxon>
        <taxon>Pseudomonadati</taxon>
        <taxon>Pseudomonadota</taxon>
        <taxon>Gammaproteobacteria</taxon>
        <taxon>Alteromonadales</taxon>
        <taxon>Alteromonadales genera incertae sedis</taxon>
        <taxon>Motilimonas</taxon>
    </lineage>
</organism>
<dbReference type="Proteomes" id="UP001201273">
    <property type="component" value="Unassembled WGS sequence"/>
</dbReference>
<comment type="caution">
    <text evidence="1">The sequence shown here is derived from an EMBL/GenBank/DDBJ whole genome shotgun (WGS) entry which is preliminary data.</text>
</comment>
<gene>
    <name evidence="1" type="ORF">K6Y31_17190</name>
</gene>
<protein>
    <submittedName>
        <fullName evidence="1">Prepilin-type cleavage/methylation domain-containing protein</fullName>
    </submittedName>
</protein>
<accession>A0ABS8WD91</accession>
<dbReference type="Pfam" id="PF16732">
    <property type="entry name" value="ComP_DUS"/>
    <property type="match status" value="1"/>
</dbReference>
<reference evidence="1 2" key="1">
    <citation type="journal article" date="2022" name="Environ. Microbiol. Rep.">
        <title>Eco-phylogenetic analyses reveal divergent evolution of vitamin B12 metabolism in the marine bacterial family 'Psychromonadaceae'.</title>
        <authorList>
            <person name="Jin X."/>
            <person name="Yang Y."/>
            <person name="Cao H."/>
            <person name="Gao B."/>
            <person name="Zhao Z."/>
        </authorList>
    </citation>
    <scope>NUCLEOTIDE SEQUENCE [LARGE SCALE GENOMIC DNA]</scope>
    <source>
        <strain evidence="1 2">MKS20</strain>
    </source>
</reference>
<proteinExistence type="predicted"/>
<evidence type="ECO:0000313" key="1">
    <source>
        <dbReference type="EMBL" id="MCE2596533.1"/>
    </source>
</evidence>
<dbReference type="EMBL" id="JAIMJA010000020">
    <property type="protein sequence ID" value="MCE2596533.1"/>
    <property type="molecule type" value="Genomic_DNA"/>
</dbReference>
<keyword evidence="2" id="KW-1185">Reference proteome</keyword>
<dbReference type="InterPro" id="IPR031982">
    <property type="entry name" value="PilE-like"/>
</dbReference>
<dbReference type="SUPFAM" id="SSF54523">
    <property type="entry name" value="Pili subunits"/>
    <property type="match status" value="1"/>
</dbReference>
<dbReference type="InterPro" id="IPR045584">
    <property type="entry name" value="Pilin-like"/>
</dbReference>
<sequence>MITVAIVGILAAIAYPSYMQYILTSNRSQATVELTEIANLQEQYYLDHNQYANDLSLLGYPSASIETQGGSYKVKLSSTDRQIDFTVTATAINRQAQDTHCASFTLNHQQIKGATHDDCWQ</sequence>
<evidence type="ECO:0000313" key="2">
    <source>
        <dbReference type="Proteomes" id="UP001201273"/>
    </source>
</evidence>
<dbReference type="Gene3D" id="3.30.700.10">
    <property type="entry name" value="Glycoprotein, Type 4 Pilin"/>
    <property type="match status" value="1"/>
</dbReference>